<sequence>MDIVSKLLEDVPIPRVIKAKQIFPRIRVEDISKELYNQLTDKGLLSNVKPGQRIAITAGSRGIANLPLMMKELVTYIRAQRAYPFIIPAMGSHGGATADGQVNLLNKMGISEEYIKAPIKSSMEVDLIGHTEDGVPVFVDRYANEADGIVVINRIKLHTSFRGEYESGLMKMMAIGLGKQKGAETCHRLGFGTMAKNVPAIGRVVIEKKNIVFAIGIIENAYDETAKIIALSKDEIESKEPSLLKEAKALMGKINFDQLDVLIIEEIGKDISGTGMDTNVIGRYHTPYAYGGPKITRIAVLNLTHRTQGNANGIGIVDFTTEKVFKSMEWGQTYPNAITSTVPDSVKIPMVLKNDREAIQAAIKTSNIENKENVRLAIIKNTRDLDEIFISESLIEEAKLKEDIELIGEIKDISFDFKGNITLFSKAQEV</sequence>
<accession>A0A1H2QN17</accession>
<evidence type="ECO:0000259" key="1">
    <source>
        <dbReference type="Pfam" id="PF09861"/>
    </source>
</evidence>
<dbReference type="Gene3D" id="3.40.50.11440">
    <property type="match status" value="1"/>
</dbReference>
<dbReference type="Proteomes" id="UP000198828">
    <property type="component" value="Unassembled WGS sequence"/>
</dbReference>
<dbReference type="GO" id="GO:0050043">
    <property type="term" value="F:lactate racemase activity"/>
    <property type="evidence" value="ECO:0007669"/>
    <property type="project" value="InterPro"/>
</dbReference>
<evidence type="ECO:0000313" key="2">
    <source>
        <dbReference type="EMBL" id="SDW08300.1"/>
    </source>
</evidence>
<dbReference type="InterPro" id="IPR018657">
    <property type="entry name" value="LarA-like_N"/>
</dbReference>
<feature type="domain" description="LarA-like N-terminal" evidence="1">
    <location>
        <begin position="13"/>
        <end position="189"/>
    </location>
</feature>
<proteinExistence type="predicted"/>
<keyword evidence="3" id="KW-1185">Reference proteome</keyword>
<name>A0A1H2QN17_9FIRM</name>
<dbReference type="AlphaFoldDB" id="A0A1H2QN17"/>
<dbReference type="RefSeq" id="WP_093749921.1">
    <property type="nucleotide sequence ID" value="NZ_BSYN01000001.1"/>
</dbReference>
<gene>
    <name evidence="2" type="ORF">SAMN05660923_00182</name>
</gene>
<protein>
    <recommendedName>
        <fullName evidence="1">LarA-like N-terminal domain-containing protein</fullName>
    </recommendedName>
</protein>
<evidence type="ECO:0000313" key="3">
    <source>
        <dbReference type="Proteomes" id="UP000198828"/>
    </source>
</evidence>
<reference evidence="2 3" key="1">
    <citation type="submission" date="2016-10" db="EMBL/GenBank/DDBJ databases">
        <authorList>
            <person name="de Groot N.N."/>
        </authorList>
    </citation>
    <scope>NUCLEOTIDE SEQUENCE [LARGE SCALE GENOMIC DNA]</scope>
    <source>
        <strain evidence="2 3">DSM 23310</strain>
    </source>
</reference>
<dbReference type="Pfam" id="PF09861">
    <property type="entry name" value="Lar_N"/>
    <property type="match status" value="1"/>
</dbReference>
<organism evidence="2 3">
    <name type="scientific">Tepidimicrobium xylanilyticum</name>
    <dbReference type="NCBI Taxonomy" id="1123352"/>
    <lineage>
        <taxon>Bacteria</taxon>
        <taxon>Bacillati</taxon>
        <taxon>Bacillota</taxon>
        <taxon>Tissierellia</taxon>
        <taxon>Tissierellales</taxon>
        <taxon>Tepidimicrobiaceae</taxon>
        <taxon>Tepidimicrobium</taxon>
    </lineage>
</organism>
<dbReference type="OrthoDB" id="9788398at2"/>
<dbReference type="EMBL" id="FNNG01000001">
    <property type="protein sequence ID" value="SDW08300.1"/>
    <property type="molecule type" value="Genomic_DNA"/>
</dbReference>